<comment type="caution">
    <text evidence="1">The sequence shown here is derived from an EMBL/GenBank/DDBJ whole genome shotgun (WGS) entry which is preliminary data.</text>
</comment>
<evidence type="ECO:0000313" key="1">
    <source>
        <dbReference type="EMBL" id="NMR34920.1"/>
    </source>
</evidence>
<evidence type="ECO:0000313" key="2">
    <source>
        <dbReference type="Proteomes" id="UP000548067"/>
    </source>
</evidence>
<sequence>MEQEWSALDTLQEDLITKMKNQQGDEDNIEQILSQTECIFTKPAEMWRNSNYEIRQSLFMVWFAGVLYYKKDS</sequence>
<proteinExistence type="predicted"/>
<dbReference type="AlphaFoldDB" id="A0A848N8J2"/>
<dbReference type="RefSeq" id="WP_169321656.1">
    <property type="nucleotide sequence ID" value="NZ_JABCJF010000006.1"/>
</dbReference>
<name>A0A848N8J2_9FLAO</name>
<organism evidence="1 2">
    <name type="scientific">Chryseobacterium aquaticum</name>
    <dbReference type="NCBI Taxonomy" id="452084"/>
    <lineage>
        <taxon>Bacteria</taxon>
        <taxon>Pseudomonadati</taxon>
        <taxon>Bacteroidota</taxon>
        <taxon>Flavobacteriia</taxon>
        <taxon>Flavobacteriales</taxon>
        <taxon>Weeksellaceae</taxon>
        <taxon>Chryseobacterium group</taxon>
        <taxon>Chryseobacterium</taxon>
    </lineage>
</organism>
<dbReference type="Proteomes" id="UP000548067">
    <property type="component" value="Unassembled WGS sequence"/>
</dbReference>
<protein>
    <submittedName>
        <fullName evidence="1">Uncharacterized protein</fullName>
    </submittedName>
</protein>
<accession>A0A848N8J2</accession>
<gene>
    <name evidence="1" type="ORF">HIO71_12060</name>
</gene>
<dbReference type="EMBL" id="JABCJF010000006">
    <property type="protein sequence ID" value="NMR34920.1"/>
    <property type="molecule type" value="Genomic_DNA"/>
</dbReference>
<reference evidence="1 2" key="1">
    <citation type="submission" date="2020-04" db="EMBL/GenBank/DDBJ databases">
        <title>Genome analysis and antimicrobial resistance characteristics of Chryseobacterium aquaticum isolated from farmed salmonids.</title>
        <authorList>
            <person name="Saticioglu I.B."/>
            <person name="Duman M."/>
            <person name="Altun S."/>
        </authorList>
    </citation>
    <scope>NUCLEOTIDE SEQUENCE [LARGE SCALE GENOMIC DNA]</scope>
    <source>
        <strain evidence="1 2">C-174</strain>
    </source>
</reference>